<dbReference type="EMBL" id="CP147248">
    <property type="protein sequence ID" value="WYJ85232.1"/>
    <property type="molecule type" value="Genomic_DNA"/>
</dbReference>
<keyword evidence="1" id="KW-0175">Coiled coil</keyword>
<dbReference type="SUPFAM" id="SSF55804">
    <property type="entry name" value="Phoshotransferase/anion transport protein"/>
    <property type="match status" value="1"/>
</dbReference>
<reference evidence="3 4" key="2">
    <citation type="submission" date="2024-03" db="EMBL/GenBank/DDBJ databases">
        <title>The Genome Sequence of Enterococcus sp. DIV0727d.</title>
        <authorList>
            <consortium name="The Broad Institute Genomics Platform"/>
            <consortium name="The Broad Institute Microbial Omics Core"/>
            <consortium name="The Broad Institute Genomic Center for Infectious Diseases"/>
            <person name="Earl A."/>
            <person name="Manson A."/>
            <person name="Gilmore M."/>
            <person name="Schwartman J."/>
            <person name="Shea T."/>
            <person name="Abouelleil A."/>
            <person name="Cao P."/>
            <person name="Chapman S."/>
            <person name="Cusick C."/>
            <person name="Young S."/>
            <person name="Neafsey D."/>
            <person name="Nusbaum C."/>
            <person name="Birren B."/>
        </authorList>
    </citation>
    <scope>NUCLEOTIDE SEQUENCE [LARGE SCALE GENOMIC DNA]</scope>
    <source>
        <strain evidence="3 4">12C11_DIV0727</strain>
    </source>
</reference>
<proteinExistence type="predicted"/>
<feature type="coiled-coil region" evidence="1">
    <location>
        <begin position="70"/>
        <end position="97"/>
    </location>
</feature>
<evidence type="ECO:0000313" key="3">
    <source>
        <dbReference type="EMBL" id="WYJ85232.1"/>
    </source>
</evidence>
<dbReference type="Pfam" id="PF00359">
    <property type="entry name" value="PTS_EIIA_2"/>
    <property type="match status" value="1"/>
</dbReference>
<dbReference type="InterPro" id="IPR016152">
    <property type="entry name" value="PTrfase/Anion_transptr"/>
</dbReference>
<dbReference type="PANTHER" id="PTHR47738">
    <property type="entry name" value="PTS SYSTEM FRUCTOSE-LIKE EIIA COMPONENT-RELATED"/>
    <property type="match status" value="1"/>
</dbReference>
<dbReference type="PROSITE" id="PS51094">
    <property type="entry name" value="PTS_EIIA_TYPE_2"/>
    <property type="match status" value="1"/>
</dbReference>
<reference evidence="4" key="1">
    <citation type="submission" date="2017-05" db="EMBL/GenBank/DDBJ databases">
        <title>The Genome Sequence of EEnterococcus faecalis 9F2_4866.</title>
        <authorList>
            <consortium name="The Broad Institute Genomics Platform"/>
            <consortium name="The Broad Institute Genomic Center for Infectious Diseases"/>
            <person name="Earl A."/>
            <person name="Manson A."/>
            <person name="Schwartman J."/>
            <person name="Gilmore M."/>
            <person name="Abouelleil A."/>
            <person name="Cao P."/>
            <person name="Chapman S."/>
            <person name="Cusick C."/>
            <person name="Shea T."/>
            <person name="Young S."/>
            <person name="Neafsey D."/>
            <person name="Nusbaum C."/>
            <person name="Birren B."/>
        </authorList>
    </citation>
    <scope>NUCLEOTIDE SEQUENCE [LARGE SCALE GENOMIC DNA]</scope>
    <source>
        <strain evidence="4">12C11_DIV0727</strain>
    </source>
</reference>
<name>A0ABZ2T6N7_9ENTE</name>
<gene>
    <name evidence="3" type="ORF">A5866_000308</name>
</gene>
<evidence type="ECO:0000313" key="4">
    <source>
        <dbReference type="Proteomes" id="UP000195080"/>
    </source>
</evidence>
<dbReference type="Gene3D" id="3.40.930.10">
    <property type="entry name" value="Mannitol-specific EII, Chain A"/>
    <property type="match status" value="1"/>
</dbReference>
<keyword evidence="4" id="KW-1185">Reference proteome</keyword>
<dbReference type="RefSeq" id="WP_086444585.1">
    <property type="nucleotide sequence ID" value="NZ_CP147248.1"/>
</dbReference>
<accession>A0ABZ2T6N7</accession>
<dbReference type="Proteomes" id="UP000195080">
    <property type="component" value="Chromosome"/>
</dbReference>
<dbReference type="InterPro" id="IPR051541">
    <property type="entry name" value="PTS_SugarTrans_NitroReg"/>
</dbReference>
<evidence type="ECO:0000256" key="1">
    <source>
        <dbReference type="SAM" id="Coils"/>
    </source>
</evidence>
<evidence type="ECO:0000259" key="2">
    <source>
        <dbReference type="PROSITE" id="PS51094"/>
    </source>
</evidence>
<protein>
    <recommendedName>
        <fullName evidence="2">PTS EIIA type-2 domain-containing protein</fullName>
    </recommendedName>
</protein>
<dbReference type="PANTHER" id="PTHR47738:SF1">
    <property type="entry name" value="NITROGEN REGULATORY PROTEIN"/>
    <property type="match status" value="1"/>
</dbReference>
<dbReference type="InterPro" id="IPR002178">
    <property type="entry name" value="PTS_EIIA_type-2_dom"/>
</dbReference>
<organism evidence="3 4">
    <name type="scientific">Candidatus Enterococcus lemimoniae</name>
    <dbReference type="NCBI Taxonomy" id="1834167"/>
    <lineage>
        <taxon>Bacteria</taxon>
        <taxon>Bacillati</taxon>
        <taxon>Bacillota</taxon>
        <taxon>Bacilli</taxon>
        <taxon>Lactobacillales</taxon>
        <taxon>Enterococcaceae</taxon>
        <taxon>Enterococcus</taxon>
    </lineage>
</organism>
<sequence>MNASPLYQIFLDRELISKQQVYQFIAETAVPLLTTKEKGQIVDSFIAREKIGNNQIADQVVLPHLENSLLKKSEIYLIRLKEEMQEWTKDIQNIKLIIVILLKEDEMFEEKKEISNFTRKLADEQFLEKLLTLKMEADFYKEIQKNEEEK</sequence>
<feature type="domain" description="PTS EIIA type-2" evidence="2">
    <location>
        <begin position="2"/>
        <end position="146"/>
    </location>
</feature>